<dbReference type="PANTHER" id="PTHR23248">
    <property type="entry name" value="PHOSPHOLIPID SCRAMBLASE-RELATED"/>
    <property type="match status" value="1"/>
</dbReference>
<dbReference type="Pfam" id="PF03803">
    <property type="entry name" value="Scramblase"/>
    <property type="match status" value="1"/>
</dbReference>
<protein>
    <recommendedName>
        <fullName evidence="2">Phospholipid scramblase</fullName>
    </recommendedName>
</protein>
<proteinExistence type="inferred from homology"/>
<gene>
    <name evidence="3" type="ORF">QE152_g9239</name>
</gene>
<dbReference type="AlphaFoldDB" id="A0AAW1M1Y9"/>
<name>A0AAW1M1Y9_POPJA</name>
<dbReference type="GO" id="GO:0017128">
    <property type="term" value="F:phospholipid scramblase activity"/>
    <property type="evidence" value="ECO:0007669"/>
    <property type="project" value="InterPro"/>
</dbReference>
<comment type="cofactor">
    <cofactor evidence="2">
        <name>Ca(2+)</name>
        <dbReference type="ChEBI" id="CHEBI:29108"/>
    </cofactor>
</comment>
<keyword evidence="4" id="KW-1185">Reference proteome</keyword>
<dbReference type="InterPro" id="IPR005552">
    <property type="entry name" value="Scramblase"/>
</dbReference>
<dbReference type="PANTHER" id="PTHR23248:SF4">
    <property type="entry name" value="PHOSPHOLIPID SCRAMBLASE"/>
    <property type="match status" value="1"/>
</dbReference>
<keyword evidence="2" id="KW-0449">Lipoprotein</keyword>
<sequence length="293" mass="32784">MDEAYTAKTRQTRQLVSDLNKISGLGPRYDVSVAQKVVAADQQTVGSNRTGYSLQRENFTELLQEQGSDSTFSDSHDYDDLSMGKTYKCPEGIECLLAVDSLYIVQELDPLELANGLETDIRYVVQNSDGDRLMFAVEQSTILARLCLCSRRSFKVLIFNNSNKHIMKIHRLYSVGRYKANVYVPPNNIIGTIEQRFTCIGTLLIIKNEKGHVLQKLRGSACSFIRCKHSYDILSNDGKTKLGSISDEYTSIRGGLFVDSRYLGVGFPADIEPQTKALLLGATLLLNIILYEN</sequence>
<dbReference type="Proteomes" id="UP001458880">
    <property type="component" value="Unassembled WGS sequence"/>
</dbReference>
<keyword evidence="2" id="KW-0106">Calcium</keyword>
<evidence type="ECO:0000313" key="4">
    <source>
        <dbReference type="Proteomes" id="UP001458880"/>
    </source>
</evidence>
<comment type="caution">
    <text evidence="3">The sequence shown here is derived from an EMBL/GenBank/DDBJ whole genome shotgun (WGS) entry which is preliminary data.</text>
</comment>
<keyword evidence="2" id="KW-0564">Palmitate</keyword>
<reference evidence="3 4" key="1">
    <citation type="journal article" date="2024" name="BMC Genomics">
        <title>De novo assembly and annotation of Popillia japonica's genome with initial clues to its potential as an invasive pest.</title>
        <authorList>
            <person name="Cucini C."/>
            <person name="Boschi S."/>
            <person name="Funari R."/>
            <person name="Cardaioli E."/>
            <person name="Iannotti N."/>
            <person name="Marturano G."/>
            <person name="Paoli F."/>
            <person name="Bruttini M."/>
            <person name="Carapelli A."/>
            <person name="Frati F."/>
            <person name="Nardi F."/>
        </authorList>
    </citation>
    <scope>NUCLEOTIDE SEQUENCE [LARGE SCALE GENOMIC DNA]</scope>
    <source>
        <strain evidence="3">DMR45628</strain>
    </source>
</reference>
<evidence type="ECO:0000256" key="1">
    <source>
        <dbReference type="ARBA" id="ARBA00005350"/>
    </source>
</evidence>
<comment type="function">
    <text evidence="2">May mediate accelerated ATP-independent bidirectional transbilayer migration of phospholipids upon binding calcium ions that results in a loss of phospholipid asymmetry in the plasma membrane.</text>
</comment>
<organism evidence="3 4">
    <name type="scientific">Popillia japonica</name>
    <name type="common">Japanese beetle</name>
    <dbReference type="NCBI Taxonomy" id="7064"/>
    <lineage>
        <taxon>Eukaryota</taxon>
        <taxon>Metazoa</taxon>
        <taxon>Ecdysozoa</taxon>
        <taxon>Arthropoda</taxon>
        <taxon>Hexapoda</taxon>
        <taxon>Insecta</taxon>
        <taxon>Pterygota</taxon>
        <taxon>Neoptera</taxon>
        <taxon>Endopterygota</taxon>
        <taxon>Coleoptera</taxon>
        <taxon>Polyphaga</taxon>
        <taxon>Scarabaeiformia</taxon>
        <taxon>Scarabaeidae</taxon>
        <taxon>Rutelinae</taxon>
        <taxon>Popillia</taxon>
    </lineage>
</organism>
<evidence type="ECO:0000256" key="2">
    <source>
        <dbReference type="RuleBase" id="RU363116"/>
    </source>
</evidence>
<accession>A0AAW1M1Y9</accession>
<dbReference type="GO" id="GO:0005886">
    <property type="term" value="C:plasma membrane"/>
    <property type="evidence" value="ECO:0007669"/>
    <property type="project" value="TreeGrafter"/>
</dbReference>
<evidence type="ECO:0000313" key="3">
    <source>
        <dbReference type="EMBL" id="KAK9739189.1"/>
    </source>
</evidence>
<comment type="similarity">
    <text evidence="1 2">Belongs to the phospholipid scramblase family.</text>
</comment>
<dbReference type="EMBL" id="JASPKY010000078">
    <property type="protein sequence ID" value="KAK9739189.1"/>
    <property type="molecule type" value="Genomic_DNA"/>
</dbReference>